<name>A0ABY4JS63_9BACI</name>
<gene>
    <name evidence="2" type="ORF">MY490_10990</name>
</gene>
<keyword evidence="3" id="KW-1185">Reference proteome</keyword>
<dbReference type="RefSeq" id="WP_248269221.1">
    <property type="nucleotide sequence ID" value="NZ_CP096034.1"/>
</dbReference>
<organism evidence="2 3">
    <name type="scientific">Gottfriedia acidiceleris</name>
    <dbReference type="NCBI Taxonomy" id="371036"/>
    <lineage>
        <taxon>Bacteria</taxon>
        <taxon>Bacillati</taxon>
        <taxon>Bacillota</taxon>
        <taxon>Bacilli</taxon>
        <taxon>Bacillales</taxon>
        <taxon>Bacillaceae</taxon>
        <taxon>Gottfriedia</taxon>
    </lineage>
</organism>
<keyword evidence="1" id="KW-0175">Coiled coil</keyword>
<proteinExistence type="predicted"/>
<evidence type="ECO:0000313" key="3">
    <source>
        <dbReference type="Proteomes" id="UP000830639"/>
    </source>
</evidence>
<accession>A0ABY4JS63</accession>
<dbReference type="EMBL" id="CP096034">
    <property type="protein sequence ID" value="UPM56317.1"/>
    <property type="molecule type" value="Genomic_DNA"/>
</dbReference>
<reference evidence="2 3" key="1">
    <citation type="submission" date="2022-04" db="EMBL/GenBank/DDBJ databases">
        <title>Mechanism of arsenic methylation and mitigation arsenic toxicity by Bacillus sp. LH14 from an Arsenic-Contaminated Paddy Soil.</title>
        <authorList>
            <person name="Wang D."/>
        </authorList>
    </citation>
    <scope>NUCLEOTIDE SEQUENCE [LARGE SCALE GENOMIC DNA]</scope>
    <source>
        <strain evidence="2 3">LH14</strain>
    </source>
</reference>
<feature type="coiled-coil region" evidence="1">
    <location>
        <begin position="111"/>
        <end position="141"/>
    </location>
</feature>
<dbReference type="Proteomes" id="UP000830639">
    <property type="component" value="Chromosome"/>
</dbReference>
<evidence type="ECO:0000256" key="1">
    <source>
        <dbReference type="SAM" id="Coils"/>
    </source>
</evidence>
<evidence type="ECO:0000313" key="2">
    <source>
        <dbReference type="EMBL" id="UPM56317.1"/>
    </source>
</evidence>
<sequence>MNNNDGIKPSRKYANGTVHETASGKFKVLDRYLKDGVIMIKLQWLESNVIEENKEVNVSASIYKFQKSRGMNENSALSQPVEVQLLHDIKTSLDRLFEILDLRTELSNHALEKIDENRKKIDENRETLKTQQKMIEEQNKRINTIVDKLIEKM</sequence>
<protein>
    <submittedName>
        <fullName evidence="2">Uncharacterized protein</fullName>
    </submittedName>
</protein>